<dbReference type="InterPro" id="IPR011990">
    <property type="entry name" value="TPR-like_helical_dom_sf"/>
</dbReference>
<dbReference type="EMBL" id="JAZGQO010000007">
    <property type="protein sequence ID" value="KAK6183571.1"/>
    <property type="molecule type" value="Genomic_DNA"/>
</dbReference>
<proteinExistence type="inferred from homology"/>
<evidence type="ECO:0000256" key="3">
    <source>
        <dbReference type="ARBA" id="ARBA00024020"/>
    </source>
</evidence>
<organism evidence="5 6">
    <name type="scientific">Patella caerulea</name>
    <name type="common">Rayed Mediterranean limpet</name>
    <dbReference type="NCBI Taxonomy" id="87958"/>
    <lineage>
        <taxon>Eukaryota</taxon>
        <taxon>Metazoa</taxon>
        <taxon>Spiralia</taxon>
        <taxon>Lophotrochozoa</taxon>
        <taxon>Mollusca</taxon>
        <taxon>Gastropoda</taxon>
        <taxon>Patellogastropoda</taxon>
        <taxon>Patelloidea</taxon>
        <taxon>Patellidae</taxon>
        <taxon>Patella</taxon>
    </lineage>
</organism>
<dbReference type="InterPro" id="IPR019734">
    <property type="entry name" value="TPR_rpt"/>
</dbReference>
<dbReference type="PROSITE" id="PS50005">
    <property type="entry name" value="TPR"/>
    <property type="match status" value="3"/>
</dbReference>
<dbReference type="SMART" id="SM00028">
    <property type="entry name" value="TPR"/>
    <property type="match status" value="3"/>
</dbReference>
<evidence type="ECO:0008006" key="7">
    <source>
        <dbReference type="Google" id="ProtNLM"/>
    </source>
</evidence>
<keyword evidence="6" id="KW-1185">Reference proteome</keyword>
<protein>
    <recommendedName>
        <fullName evidence="7">Tetratricopeptide repeat protein 27</fullName>
    </recommendedName>
</protein>
<dbReference type="Proteomes" id="UP001347796">
    <property type="component" value="Unassembled WGS sequence"/>
</dbReference>
<accession>A0AAN8JTF8</accession>
<dbReference type="PANTHER" id="PTHR16193">
    <property type="entry name" value="TETRATRICOPEPTIDE REPEAT PROTEIN 27"/>
    <property type="match status" value="1"/>
</dbReference>
<evidence type="ECO:0000256" key="1">
    <source>
        <dbReference type="ARBA" id="ARBA00022737"/>
    </source>
</evidence>
<dbReference type="InterPro" id="IPR044244">
    <property type="entry name" value="TTC27/Emw1"/>
</dbReference>
<keyword evidence="1" id="KW-0677">Repeat</keyword>
<name>A0AAN8JTF8_PATCE</name>
<feature type="repeat" description="TPR" evidence="4">
    <location>
        <begin position="510"/>
        <end position="543"/>
    </location>
</feature>
<dbReference type="Pfam" id="PF13181">
    <property type="entry name" value="TPR_8"/>
    <property type="match status" value="2"/>
</dbReference>
<dbReference type="AlphaFoldDB" id="A0AAN8JTF8"/>
<evidence type="ECO:0000256" key="4">
    <source>
        <dbReference type="PROSITE-ProRule" id="PRU00339"/>
    </source>
</evidence>
<evidence type="ECO:0000313" key="5">
    <source>
        <dbReference type="EMBL" id="KAK6183571.1"/>
    </source>
</evidence>
<comment type="similarity">
    <text evidence="3">Belongs to the TTC27 family.</text>
</comment>
<reference evidence="5 6" key="1">
    <citation type="submission" date="2024-01" db="EMBL/GenBank/DDBJ databases">
        <title>The genome of the rayed Mediterranean limpet Patella caerulea (Linnaeus, 1758).</title>
        <authorList>
            <person name="Anh-Thu Weber A."/>
            <person name="Halstead-Nussloch G."/>
        </authorList>
    </citation>
    <scope>NUCLEOTIDE SEQUENCE [LARGE SCALE GENOMIC DNA]</scope>
    <source>
        <strain evidence="5">AATW-2023a</strain>
        <tissue evidence="5">Whole specimen</tissue>
    </source>
</reference>
<gene>
    <name evidence="5" type="ORF">SNE40_011026</name>
</gene>
<feature type="repeat" description="TPR" evidence="4">
    <location>
        <begin position="544"/>
        <end position="577"/>
    </location>
</feature>
<evidence type="ECO:0000313" key="6">
    <source>
        <dbReference type="Proteomes" id="UP001347796"/>
    </source>
</evidence>
<dbReference type="SUPFAM" id="SSF81901">
    <property type="entry name" value="HCP-like"/>
    <property type="match status" value="1"/>
</dbReference>
<keyword evidence="2 4" id="KW-0802">TPR repeat</keyword>
<evidence type="ECO:0000256" key="2">
    <source>
        <dbReference type="ARBA" id="ARBA00022803"/>
    </source>
</evidence>
<feature type="repeat" description="TPR" evidence="4">
    <location>
        <begin position="578"/>
        <end position="611"/>
    </location>
</feature>
<dbReference type="PANTHER" id="PTHR16193:SF0">
    <property type="entry name" value="TETRATRICOPEPTIDE REPEAT PROTEIN 27"/>
    <property type="match status" value="1"/>
</dbReference>
<sequence length="823" mass="95397">MANILNQEVAVISHIKAFIKEESSNINPLVVEFLNGEYENILKSETAEKLLRENPKDTEDLVSLIKNNVEKLLHSENAEPNKTELEILLVGVAALQLFVQNNWLGPLTSSLPTEFIHQRCRDTVNKHGLNDLSVDGEAVYNLTRYLPYLYIANIILLECRDFLSHLHTSKWWLLRCLHIQQEVLDDRSPTLRSTVLELIEAIVKQEPLFTHDEYKNQVIEFHLEAGHLCHIYYEYKQGQDHFNQAKKLSGLEIHLTGAMGKRTRYQQDEKAQLVLEVKRSKEKVGIDLEENVSLPKVIQLDDDTVLNQINFTDQDHQFAPQLTPLEQSVVIGCMEAYRRSLASERLTDQEILTYLSCILSQLCNWNVGVVGLMLRSKLERDSRRRVERSMMQFEELVNQVSRSEVSIIDRIQLFYANPVPSIWNLKKELGYLLLSLGCTSQAKDLYESLEMWDEAIPCYQRMGKLDQVEVIIREQLAKQETPNLYCFLGDVTNDVQWYQKAWELSNHRSARAMRCMGFLYFTKLDYETALDCFEKSLEINSLQIPVWFTYGCIALTTHKYEKAVKGFKRCVTIDSDNFEAWNNMGTAYIRLKQKSKAFLIMKEAIKYNYESWQLWDNMMVIGTDCGEFEDVILAYNRLMDIKDKWVDVEVLKVLVRSIEEDLDDTKGQPCKRLQPKVQQLFGRITAKTTSNGDIWRLYARLILLNNKPENIEKGLQYLQKSHRCVVQTSNWEKEEKTCTETTEQSTELAKLYMTCSENITDKTLKLQNLSSAKLMIKSVVTKMRQHHTDPVNQTLPASIEELCKGLDNLLQDIVNKIDVLRNG</sequence>
<comment type="caution">
    <text evidence="5">The sequence shown here is derived from an EMBL/GenBank/DDBJ whole genome shotgun (WGS) entry which is preliminary data.</text>
</comment>
<dbReference type="Gene3D" id="1.25.40.10">
    <property type="entry name" value="Tetratricopeptide repeat domain"/>
    <property type="match status" value="1"/>
</dbReference>